<gene>
    <name evidence="3" type="primary">narJ</name>
    <name evidence="3" type="ORF">NK718_13640</name>
</gene>
<dbReference type="RefSeq" id="WP_254743277.1">
    <property type="nucleotide sequence ID" value="NZ_JANCLU010000012.1"/>
</dbReference>
<dbReference type="Proteomes" id="UP001205890">
    <property type="component" value="Unassembled WGS sequence"/>
</dbReference>
<keyword evidence="4" id="KW-1185">Reference proteome</keyword>
<organism evidence="3 4">
    <name type="scientific">Alsobacter ponti</name>
    <dbReference type="NCBI Taxonomy" id="2962936"/>
    <lineage>
        <taxon>Bacteria</taxon>
        <taxon>Pseudomonadati</taxon>
        <taxon>Pseudomonadota</taxon>
        <taxon>Alphaproteobacteria</taxon>
        <taxon>Hyphomicrobiales</taxon>
        <taxon>Alsobacteraceae</taxon>
        <taxon>Alsobacter</taxon>
    </lineage>
</organism>
<dbReference type="NCBIfam" id="TIGR00684">
    <property type="entry name" value="narJ"/>
    <property type="match status" value="1"/>
</dbReference>
<feature type="compositionally biased region" description="Polar residues" evidence="2">
    <location>
        <begin position="240"/>
        <end position="249"/>
    </location>
</feature>
<dbReference type="InterPro" id="IPR003765">
    <property type="entry name" value="NO3_reductase_chaperone_NarJ"/>
</dbReference>
<evidence type="ECO:0000256" key="1">
    <source>
        <dbReference type="ARBA" id="ARBA00023063"/>
    </source>
</evidence>
<dbReference type="SUPFAM" id="SSF89155">
    <property type="entry name" value="TorD-like"/>
    <property type="match status" value="1"/>
</dbReference>
<dbReference type="EMBL" id="JANCLU010000012">
    <property type="protein sequence ID" value="MCP8939564.1"/>
    <property type="molecule type" value="Genomic_DNA"/>
</dbReference>
<reference evidence="3 4" key="1">
    <citation type="submission" date="2022-07" db="EMBL/GenBank/DDBJ databases">
        <authorList>
            <person name="Li W.-J."/>
            <person name="Deng Q.-Q."/>
        </authorList>
    </citation>
    <scope>NUCLEOTIDE SEQUENCE [LARGE SCALE GENOMIC DNA]</scope>
    <source>
        <strain evidence="3 4">SYSU M60028</strain>
    </source>
</reference>
<dbReference type="InterPro" id="IPR036411">
    <property type="entry name" value="TorD-like_sf"/>
</dbReference>
<dbReference type="PANTHER" id="PTHR43680:SF2">
    <property type="entry name" value="NITRATE REDUCTASE MOLYBDENUM COFACTOR ASSEMBLY CHAPERONE NARJ"/>
    <property type="match status" value="1"/>
</dbReference>
<keyword evidence="1" id="KW-0534">Nitrate assimilation</keyword>
<sequence length="249" mass="26600">MKTLKVLSAVLSYPTAELAAAADELKAIVAREGLLPPAQAAALSRLIDDIAGRDLLDAQERYVQLFDRTRSLSLQLFEHVHGESRDRGQAMVDLLRLYEEGGYTPTASELPDFLPLFLEYAATRQPDDALELIGQPGHVFAALRERLAKRDSVYEGAFAALVALAGGALDDEALAALRAEPDVEPDDLEALDAAWQDEEVTFGPGAADACGVDSLASKIRQARRPAPGLETPAGAGPRTVITTPNTARA</sequence>
<accession>A0ABT1LDR5</accession>
<name>A0ABT1LDR5_9HYPH</name>
<feature type="region of interest" description="Disordered" evidence="2">
    <location>
        <begin position="221"/>
        <end position="249"/>
    </location>
</feature>
<comment type="caution">
    <text evidence="3">The sequence shown here is derived from an EMBL/GenBank/DDBJ whole genome shotgun (WGS) entry which is preliminary data.</text>
</comment>
<dbReference type="Pfam" id="PF02613">
    <property type="entry name" value="Nitrate_red_del"/>
    <property type="match status" value="1"/>
</dbReference>
<evidence type="ECO:0000256" key="2">
    <source>
        <dbReference type="SAM" id="MobiDB-lite"/>
    </source>
</evidence>
<dbReference type="Gene3D" id="1.10.3480.10">
    <property type="entry name" value="TorD-like"/>
    <property type="match status" value="1"/>
</dbReference>
<dbReference type="PANTHER" id="PTHR43680">
    <property type="entry name" value="NITRATE REDUCTASE MOLYBDENUM COFACTOR ASSEMBLY CHAPERONE"/>
    <property type="match status" value="1"/>
</dbReference>
<evidence type="ECO:0000313" key="4">
    <source>
        <dbReference type="Proteomes" id="UP001205890"/>
    </source>
</evidence>
<dbReference type="InterPro" id="IPR020945">
    <property type="entry name" value="DMSO/NO3_reduct_chaperone"/>
</dbReference>
<protein>
    <submittedName>
        <fullName evidence="3">Nitrate reductase molybdenum cofactor assembly chaperone</fullName>
    </submittedName>
</protein>
<evidence type="ECO:0000313" key="3">
    <source>
        <dbReference type="EMBL" id="MCP8939564.1"/>
    </source>
</evidence>
<proteinExistence type="predicted"/>